<name>A0ABR6ZUG0_9BURK</name>
<dbReference type="Proteomes" id="UP000650424">
    <property type="component" value="Unassembled WGS sequence"/>
</dbReference>
<dbReference type="SUPFAM" id="SSF53955">
    <property type="entry name" value="Lysozyme-like"/>
    <property type="match status" value="1"/>
</dbReference>
<feature type="domain" description="Peptidoglycan binding" evidence="2">
    <location>
        <begin position="88"/>
        <end position="149"/>
    </location>
</feature>
<evidence type="ECO:0008006" key="5">
    <source>
        <dbReference type="Google" id="ProtNLM"/>
    </source>
</evidence>
<keyword evidence="4" id="KW-1185">Reference proteome</keyword>
<sequence length="160" mass="17835">MNHFELCIAPLLANEGGVSNHPLDHGRLTKYGISQRSYPNLDIAALTIEQAKALYRRDFWDTNQLDNFPLAVAFEFFDCAVNCGAGTAARILQRSLEIADDGIVGPVTMAALVKSDPEKLAKRMVAHRIRFYTKLSGWASFGAGWLNRLANNMLWESQHV</sequence>
<evidence type="ECO:0000259" key="1">
    <source>
        <dbReference type="Pfam" id="PF05838"/>
    </source>
</evidence>
<dbReference type="EMBL" id="JACOGF010000008">
    <property type="protein sequence ID" value="MBC3919155.1"/>
    <property type="molecule type" value="Genomic_DNA"/>
</dbReference>
<dbReference type="RefSeq" id="WP_186948419.1">
    <property type="nucleotide sequence ID" value="NZ_JACOGF010000008.1"/>
</dbReference>
<dbReference type="InterPro" id="IPR018537">
    <property type="entry name" value="Peptidoglycan-bd_3"/>
</dbReference>
<comment type="caution">
    <text evidence="3">The sequence shown here is derived from an EMBL/GenBank/DDBJ whole genome shotgun (WGS) entry which is preliminary data.</text>
</comment>
<evidence type="ECO:0000313" key="4">
    <source>
        <dbReference type="Proteomes" id="UP000650424"/>
    </source>
</evidence>
<dbReference type="Gene3D" id="1.20.141.10">
    <property type="entry name" value="Chitosanase, subunit A, domain 1"/>
    <property type="match status" value="1"/>
</dbReference>
<dbReference type="Pfam" id="PF09374">
    <property type="entry name" value="PG_binding_3"/>
    <property type="match status" value="1"/>
</dbReference>
<dbReference type="InterPro" id="IPR008565">
    <property type="entry name" value="TtsA-like_GH18_dom"/>
</dbReference>
<protein>
    <recommendedName>
        <fullName evidence="5">Peptidoglycan binding protein</fullName>
    </recommendedName>
</protein>
<feature type="domain" description="TtsA-like Glycoside hydrolase family 108" evidence="1">
    <location>
        <begin position="11"/>
        <end position="84"/>
    </location>
</feature>
<dbReference type="CDD" id="cd13926">
    <property type="entry name" value="N-acetylmuramidase_GH108"/>
    <property type="match status" value="1"/>
</dbReference>
<evidence type="ECO:0000313" key="3">
    <source>
        <dbReference type="EMBL" id="MBC3919155.1"/>
    </source>
</evidence>
<evidence type="ECO:0000259" key="2">
    <source>
        <dbReference type="Pfam" id="PF09374"/>
    </source>
</evidence>
<dbReference type="Pfam" id="PF05838">
    <property type="entry name" value="Glyco_hydro_108"/>
    <property type="match status" value="1"/>
</dbReference>
<reference evidence="3 4" key="1">
    <citation type="submission" date="2020-08" db="EMBL/GenBank/DDBJ databases">
        <title>Novel species isolated from subtropical streams in China.</title>
        <authorList>
            <person name="Lu H."/>
        </authorList>
    </citation>
    <scope>NUCLEOTIDE SEQUENCE [LARGE SCALE GENOMIC DNA]</scope>
    <source>
        <strain evidence="3 4">CY18W</strain>
    </source>
</reference>
<dbReference type="InterPro" id="IPR023346">
    <property type="entry name" value="Lysozyme-like_dom_sf"/>
</dbReference>
<proteinExistence type="predicted"/>
<gene>
    <name evidence="3" type="ORF">H8L32_16810</name>
</gene>
<accession>A0ABR6ZUG0</accession>
<organism evidence="3 4">
    <name type="scientific">Undibacterium hunanense</name>
    <dbReference type="NCBI Taxonomy" id="2762292"/>
    <lineage>
        <taxon>Bacteria</taxon>
        <taxon>Pseudomonadati</taxon>
        <taxon>Pseudomonadota</taxon>
        <taxon>Betaproteobacteria</taxon>
        <taxon>Burkholderiales</taxon>
        <taxon>Oxalobacteraceae</taxon>
        <taxon>Undibacterium</taxon>
    </lineage>
</organism>